<proteinExistence type="predicted"/>
<evidence type="ECO:0000313" key="2">
    <source>
        <dbReference type="Proteomes" id="UP000515292"/>
    </source>
</evidence>
<dbReference type="AlphaFoldDB" id="A0A7G5IH58"/>
<reference evidence="1 2" key="1">
    <citation type="submission" date="2020-07" db="EMBL/GenBank/DDBJ databases">
        <title>Complete genome sequence for Sandaracinobacter sp. M6.</title>
        <authorList>
            <person name="Tang Y."/>
            <person name="Liu Q."/>
            <person name="Guo Z."/>
            <person name="Lei P."/>
            <person name="Huang B."/>
        </authorList>
    </citation>
    <scope>NUCLEOTIDE SEQUENCE [LARGE SCALE GENOMIC DNA]</scope>
    <source>
        <strain evidence="1 2">M6</strain>
    </source>
</reference>
<sequence length="461" mass="52343">MARNDLEIGREYFCRELTSGKNLNGIFRIEKSNINARLHQLDDPFFLKEESILLRLENNCFVTMHDIYKSIGMNYDLTEPKLSSYNCSIGASIAIVGRDEWKEDDPIRRVSFDIAHTNDLLRHSKTFNAMAEAKVGKHPDSTIFKLKVGLMQVSAWYAASGNSDFKRATTIGVRYSLEFDEPVTIRSYLPWVDCIVRFMSAALGHNFVPSKIEVSRVSFENYMKAIEAQTYIGDHVINYIWSETPPPSGSLCVGRAFTHVRDKKELAHFIDCLRVWIERYEAWENSASLMMMAFKMRDVISSERLLTSCKWLEEIPGADSAVVVSAHDIDKIASVAAAEADRLGHGEFKDRVKGVIRGQLKTETNAQRFNRLVASVRKRFGENAFGETIIDDLVQATKFRSKVAHGHFSAANEKQFKHFAKCTFAMEALCYLLTIRDLPMKPAGARRAPGTEIVSNHRLNY</sequence>
<protein>
    <submittedName>
        <fullName evidence="1">Uncharacterized protein</fullName>
    </submittedName>
</protein>
<accession>A0A7G5IH58</accession>
<name>A0A7G5IH58_9SPHN</name>
<gene>
    <name evidence="1" type="ORF">H3309_15575</name>
</gene>
<dbReference type="KEGG" id="sand:H3309_15575"/>
<keyword evidence="2" id="KW-1185">Reference proteome</keyword>
<evidence type="ECO:0000313" key="1">
    <source>
        <dbReference type="EMBL" id="QMW22700.1"/>
    </source>
</evidence>
<dbReference type="RefSeq" id="WP_182295842.1">
    <property type="nucleotide sequence ID" value="NZ_CP059851.1"/>
</dbReference>
<dbReference type="Proteomes" id="UP000515292">
    <property type="component" value="Chromosome"/>
</dbReference>
<dbReference type="EMBL" id="CP059851">
    <property type="protein sequence ID" value="QMW22700.1"/>
    <property type="molecule type" value="Genomic_DNA"/>
</dbReference>
<organism evidence="1 2">
    <name type="scientific">Sandaracinobacteroides saxicola</name>
    <dbReference type="NCBI Taxonomy" id="2759707"/>
    <lineage>
        <taxon>Bacteria</taxon>
        <taxon>Pseudomonadati</taxon>
        <taxon>Pseudomonadota</taxon>
        <taxon>Alphaproteobacteria</taxon>
        <taxon>Sphingomonadales</taxon>
        <taxon>Sphingosinicellaceae</taxon>
        <taxon>Sandaracinobacteroides</taxon>
    </lineage>
</organism>